<feature type="region of interest" description="Disordered" evidence="1">
    <location>
        <begin position="1"/>
        <end position="20"/>
    </location>
</feature>
<sequence>MPAGRHPNYGPDKKIDGDDN</sequence>
<evidence type="ECO:0000313" key="3">
    <source>
        <dbReference type="Proteomes" id="UP000188268"/>
    </source>
</evidence>
<accession>A0A1R3GNP8</accession>
<protein>
    <submittedName>
        <fullName evidence="2">Uncharacterized protein</fullName>
    </submittedName>
</protein>
<evidence type="ECO:0000256" key="1">
    <source>
        <dbReference type="SAM" id="MobiDB-lite"/>
    </source>
</evidence>
<feature type="compositionally biased region" description="Basic and acidic residues" evidence="1">
    <location>
        <begin position="11"/>
        <end position="20"/>
    </location>
</feature>
<proteinExistence type="predicted"/>
<keyword evidence="3" id="KW-1185">Reference proteome</keyword>
<dbReference type="Proteomes" id="UP000188268">
    <property type="component" value="Unassembled WGS sequence"/>
</dbReference>
<dbReference type="Gramene" id="OMO59682">
    <property type="protein sequence ID" value="OMO59682"/>
    <property type="gene ID" value="CCACVL1_24662"/>
</dbReference>
<comment type="caution">
    <text evidence="2">The sequence shown here is derived from an EMBL/GenBank/DDBJ whole genome shotgun (WGS) entry which is preliminary data.</text>
</comment>
<evidence type="ECO:0000313" key="2">
    <source>
        <dbReference type="EMBL" id="OMO59682.1"/>
    </source>
</evidence>
<organism evidence="2 3">
    <name type="scientific">Corchorus capsularis</name>
    <name type="common">Jute</name>
    <dbReference type="NCBI Taxonomy" id="210143"/>
    <lineage>
        <taxon>Eukaryota</taxon>
        <taxon>Viridiplantae</taxon>
        <taxon>Streptophyta</taxon>
        <taxon>Embryophyta</taxon>
        <taxon>Tracheophyta</taxon>
        <taxon>Spermatophyta</taxon>
        <taxon>Magnoliopsida</taxon>
        <taxon>eudicotyledons</taxon>
        <taxon>Gunneridae</taxon>
        <taxon>Pentapetalae</taxon>
        <taxon>rosids</taxon>
        <taxon>malvids</taxon>
        <taxon>Malvales</taxon>
        <taxon>Malvaceae</taxon>
        <taxon>Grewioideae</taxon>
        <taxon>Apeibeae</taxon>
        <taxon>Corchorus</taxon>
    </lineage>
</organism>
<dbReference type="AlphaFoldDB" id="A0A1R3GNP8"/>
<gene>
    <name evidence="2" type="ORF">CCACVL1_24662</name>
</gene>
<reference evidence="2 3" key="1">
    <citation type="submission" date="2013-09" db="EMBL/GenBank/DDBJ databases">
        <title>Corchorus capsularis genome sequencing.</title>
        <authorList>
            <person name="Alam M."/>
            <person name="Haque M.S."/>
            <person name="Islam M.S."/>
            <person name="Emdad E.M."/>
            <person name="Islam M.M."/>
            <person name="Ahmed B."/>
            <person name="Halim A."/>
            <person name="Hossen Q.M.M."/>
            <person name="Hossain M.Z."/>
            <person name="Ahmed R."/>
            <person name="Khan M.M."/>
            <person name="Islam R."/>
            <person name="Rashid M.M."/>
            <person name="Khan S.A."/>
            <person name="Rahman M.S."/>
            <person name="Alam M."/>
        </authorList>
    </citation>
    <scope>NUCLEOTIDE SEQUENCE [LARGE SCALE GENOMIC DNA]</scope>
    <source>
        <strain evidence="3">cv. CVL-1</strain>
        <tissue evidence="2">Whole seedling</tissue>
    </source>
</reference>
<dbReference type="EMBL" id="AWWV01013884">
    <property type="protein sequence ID" value="OMO59682.1"/>
    <property type="molecule type" value="Genomic_DNA"/>
</dbReference>
<name>A0A1R3GNP8_COCAP</name>